<dbReference type="InterPro" id="IPR002821">
    <property type="entry name" value="Hydantoinase_A"/>
</dbReference>
<dbReference type="GeneID" id="94364911"/>
<dbReference type="PANTHER" id="PTHR11365:SF23">
    <property type="entry name" value="HYPOTHETICAL 5-OXOPROLINASE (EUROFUNG)-RELATED"/>
    <property type="match status" value="1"/>
</dbReference>
<dbReference type="InterPro" id="IPR043129">
    <property type="entry name" value="ATPase_NBD"/>
</dbReference>
<dbReference type="RefSeq" id="WP_109532866.1">
    <property type="nucleotide sequence ID" value="NZ_QEYD01000004.1"/>
</dbReference>
<accession>A0A2U2CCZ4</accession>
<evidence type="ECO:0000313" key="4">
    <source>
        <dbReference type="EMBL" id="PWE29753.1"/>
    </source>
</evidence>
<dbReference type="InterPro" id="IPR008040">
    <property type="entry name" value="Hydant_A_N"/>
</dbReference>
<feature type="domain" description="Hydantoinase A/oxoprolinase" evidence="1">
    <location>
        <begin position="207"/>
        <end position="491"/>
    </location>
</feature>
<comment type="caution">
    <text evidence="4">The sequence shown here is derived from an EMBL/GenBank/DDBJ whole genome shotgun (WGS) entry which is preliminary data.</text>
</comment>
<dbReference type="Pfam" id="PF05378">
    <property type="entry name" value="Hydant_A_N"/>
    <property type="match status" value="1"/>
</dbReference>
<proteinExistence type="predicted"/>
<dbReference type="GO" id="GO:0017168">
    <property type="term" value="F:5-oxoprolinase (ATP-hydrolyzing) activity"/>
    <property type="evidence" value="ECO:0007669"/>
    <property type="project" value="TreeGrafter"/>
</dbReference>
<dbReference type="Pfam" id="PF01968">
    <property type="entry name" value="Hydantoinase_A"/>
    <property type="match status" value="1"/>
</dbReference>
<dbReference type="InterPro" id="IPR049517">
    <property type="entry name" value="ACX-like_C"/>
</dbReference>
<keyword evidence="5" id="KW-1185">Reference proteome</keyword>
<gene>
    <name evidence="4" type="ORF">C4N9_08410</name>
</gene>
<dbReference type="GO" id="GO:0006749">
    <property type="term" value="P:glutathione metabolic process"/>
    <property type="evidence" value="ECO:0007669"/>
    <property type="project" value="TreeGrafter"/>
</dbReference>
<reference evidence="4 5" key="1">
    <citation type="submission" date="2018-05" db="EMBL/GenBank/DDBJ databases">
        <title>Pararhodobacter marina sp. nov., isolated from deep-sea water of the Indian Ocean.</title>
        <authorList>
            <person name="Lai Q.Sr."/>
            <person name="Liu X."/>
            <person name="Shao Z."/>
        </authorList>
    </citation>
    <scope>NUCLEOTIDE SEQUENCE [LARGE SCALE GENOMIC DNA]</scope>
    <source>
        <strain evidence="4 5">CIC4N-9</strain>
    </source>
</reference>
<feature type="domain" description="Hydantoinase/oxoprolinase N-terminal" evidence="2">
    <location>
        <begin position="7"/>
        <end position="185"/>
    </location>
</feature>
<dbReference type="OrthoDB" id="9759608at2"/>
<feature type="domain" description="Acetophenone carboxylase-like C-terminal" evidence="3">
    <location>
        <begin position="501"/>
        <end position="671"/>
    </location>
</feature>
<sequence>MSDKRYRLGIDIGGTFTDLFVVDEVSGATLSFKTPSVPSDPAQAVRNGVRILEEEHGIPAAQIGYFVHGTTLGLNTLLQRNGDRAGLLVTKGFRDVLEIGRLRLPDPTNYYVERIKPLIARDDVREIDERLGVDGRVITPLDLDAAEAAARDLLEAGAKTLAIVFLHSYRNSVHEAALAAHLRRVFPGTYVCASHEVWPQQREYERGLVTAINAHIGDRMKHYYARLHDDMAEAGLTARLMTTKSNGGIMAAASAAEAPVETLLSGPASGAMGALMVGRSGGYDKLIGFDMGGTSVDVAIIDGDVLYSTESRIGDFPLIMPAVDISSIGAGGGSIAWLDASGILKVGPHSAGAMPGPAAYGHGGEQPTVTDAYVRIGLYAPDRVLGGGLRLDRAKAEAALQTIAAPMGLSTAEVAQGILDVTTANMFAQFMPLMARKGLDPRDFKLLAYGGAGAQHAFLLAREVGVDAVLVPASPGTLCAQGSLGADLRQDFIRTLPAHAGAASLTEAWDALMAEGDAWLDGQPERITGIERQRSADMRYHGQSFDLTVPLPEGEAVSIDTLLTAFHTAYERIYGFSDPEALVEITNARVTVLGLIPRVDAVPKIAEATPGERPQPRLTAPLIEDGAEVDAAFYDRATLKAGHVIDGPAVIEAPDTTIYLPGDFTAEVDAFGNLVGRLRGVTGAAEHSIAEASA</sequence>
<evidence type="ECO:0000313" key="5">
    <source>
        <dbReference type="Proteomes" id="UP000244940"/>
    </source>
</evidence>
<dbReference type="AlphaFoldDB" id="A0A2U2CCZ4"/>
<dbReference type="SUPFAM" id="SSF53067">
    <property type="entry name" value="Actin-like ATPase domain"/>
    <property type="match status" value="1"/>
</dbReference>
<evidence type="ECO:0000259" key="1">
    <source>
        <dbReference type="Pfam" id="PF01968"/>
    </source>
</evidence>
<protein>
    <submittedName>
        <fullName evidence="4">Hydantoinase/oxoprolinase family protein</fullName>
    </submittedName>
</protein>
<dbReference type="PANTHER" id="PTHR11365">
    <property type="entry name" value="5-OXOPROLINASE RELATED"/>
    <property type="match status" value="1"/>
</dbReference>
<dbReference type="Pfam" id="PF19278">
    <property type="entry name" value="Hydant_A_C"/>
    <property type="match status" value="1"/>
</dbReference>
<dbReference type="GO" id="GO:0005829">
    <property type="term" value="C:cytosol"/>
    <property type="evidence" value="ECO:0007669"/>
    <property type="project" value="TreeGrafter"/>
</dbReference>
<evidence type="ECO:0000259" key="2">
    <source>
        <dbReference type="Pfam" id="PF05378"/>
    </source>
</evidence>
<dbReference type="InterPro" id="IPR045079">
    <property type="entry name" value="Oxoprolinase-like"/>
</dbReference>
<dbReference type="Proteomes" id="UP000244940">
    <property type="component" value="Unassembled WGS sequence"/>
</dbReference>
<dbReference type="EMBL" id="QEYD01000004">
    <property type="protein sequence ID" value="PWE29753.1"/>
    <property type="molecule type" value="Genomic_DNA"/>
</dbReference>
<organism evidence="4 5">
    <name type="scientific">Pararhodobacter marinus</name>
    <dbReference type="NCBI Taxonomy" id="2184063"/>
    <lineage>
        <taxon>Bacteria</taxon>
        <taxon>Pseudomonadati</taxon>
        <taxon>Pseudomonadota</taxon>
        <taxon>Alphaproteobacteria</taxon>
        <taxon>Rhodobacterales</taxon>
        <taxon>Paracoccaceae</taxon>
        <taxon>Pararhodobacter</taxon>
    </lineage>
</organism>
<evidence type="ECO:0000259" key="3">
    <source>
        <dbReference type="Pfam" id="PF19278"/>
    </source>
</evidence>
<name>A0A2U2CCZ4_9RHOB</name>